<dbReference type="InterPro" id="IPR000524">
    <property type="entry name" value="Tscrpt_reg_HTH_GntR"/>
</dbReference>
<dbReference type="InterPro" id="IPR028978">
    <property type="entry name" value="Chorismate_lyase_/UTRA_dom_sf"/>
</dbReference>
<dbReference type="PANTHER" id="PTHR44846">
    <property type="entry name" value="MANNOSYL-D-GLYCERATE TRANSPORT/METABOLISM SYSTEM REPRESSOR MNGR-RELATED"/>
    <property type="match status" value="1"/>
</dbReference>
<evidence type="ECO:0000313" key="6">
    <source>
        <dbReference type="EMBL" id="RSU03798.1"/>
    </source>
</evidence>
<dbReference type="InterPro" id="IPR012770">
    <property type="entry name" value="TreR"/>
</dbReference>
<dbReference type="PANTHER" id="PTHR44846:SF12">
    <property type="entry name" value="HTH-TYPE TRANSCRIPTIONAL REGULATOR TRER"/>
    <property type="match status" value="1"/>
</dbReference>
<dbReference type="InterPro" id="IPR036388">
    <property type="entry name" value="WH-like_DNA-bd_sf"/>
</dbReference>
<dbReference type="InterPro" id="IPR011663">
    <property type="entry name" value="UTRA"/>
</dbReference>
<dbReference type="GO" id="GO:0003700">
    <property type="term" value="F:DNA-binding transcription factor activity"/>
    <property type="evidence" value="ECO:0007669"/>
    <property type="project" value="UniProtKB-UniRule"/>
</dbReference>
<evidence type="ECO:0000256" key="2">
    <source>
        <dbReference type="ARBA" id="ARBA00023125"/>
    </source>
</evidence>
<keyword evidence="1" id="KW-0805">Transcription regulation</keyword>
<dbReference type="GeneID" id="63145935"/>
<accession>A0A369AZX1</accession>
<dbReference type="Gene3D" id="3.40.1410.10">
    <property type="entry name" value="Chorismate lyase-like"/>
    <property type="match status" value="1"/>
</dbReference>
<gene>
    <name evidence="6" type="ORF">CBF32_03765</name>
</gene>
<protein>
    <recommendedName>
        <fullName evidence="4">Trehalose operon repressor</fullName>
    </recommendedName>
</protein>
<dbReference type="RefSeq" id="WP_114289131.1">
    <property type="nucleotide sequence ID" value="NZ_CP122523.1"/>
</dbReference>
<evidence type="ECO:0000256" key="3">
    <source>
        <dbReference type="ARBA" id="ARBA00023163"/>
    </source>
</evidence>
<reference evidence="6 7" key="1">
    <citation type="submission" date="2017-05" db="EMBL/GenBank/DDBJ databases">
        <title>Vagococcus spp. assemblies.</title>
        <authorList>
            <person name="Gulvik C.A."/>
        </authorList>
    </citation>
    <scope>NUCLEOTIDE SEQUENCE [LARGE SCALE GENOMIC DNA]</scope>
    <source>
        <strain evidence="6 7">NCFB 2497</strain>
    </source>
</reference>
<evidence type="ECO:0000256" key="1">
    <source>
        <dbReference type="ARBA" id="ARBA00023015"/>
    </source>
</evidence>
<dbReference type="PRINTS" id="PR00035">
    <property type="entry name" value="HTHGNTR"/>
</dbReference>
<proteinExistence type="predicted"/>
<dbReference type="SMART" id="SM00866">
    <property type="entry name" value="UTRA"/>
    <property type="match status" value="1"/>
</dbReference>
<dbReference type="Proteomes" id="UP000288197">
    <property type="component" value="Unassembled WGS sequence"/>
</dbReference>
<dbReference type="Pfam" id="PF07702">
    <property type="entry name" value="UTRA"/>
    <property type="match status" value="1"/>
</dbReference>
<keyword evidence="3" id="KW-0804">Transcription</keyword>
<dbReference type="EMBL" id="NGJX01000003">
    <property type="protein sequence ID" value="RSU03798.1"/>
    <property type="molecule type" value="Genomic_DNA"/>
</dbReference>
<sequence>MNKFHEIFLDLEQKILANEYPPQSLLPSENQLIKIYGVSRETVRKALNLLTNAGYIQKKQGKGSFVLDFKRFDFPLSGLTSFKELQQTQAITNETIVTTLKKATVSPTVQKLTSWDKSAEVWELVRQRRIDGEVVILDKDFLLTDIVAELPIEKAEDSIYEYFENELNLEIAYAKKEIEVEPVTKEMKDLMDLRPEDSHVIAVKSLVFLEDTRCFEYTESYHRLDKFRFVEFARRRKV</sequence>
<evidence type="ECO:0000259" key="5">
    <source>
        <dbReference type="PROSITE" id="PS50949"/>
    </source>
</evidence>
<evidence type="ECO:0000256" key="4">
    <source>
        <dbReference type="NCBIfam" id="TIGR02404"/>
    </source>
</evidence>
<dbReference type="AlphaFoldDB" id="A0A369AZX1"/>
<keyword evidence="2" id="KW-0238">DNA-binding</keyword>
<dbReference type="InterPro" id="IPR050679">
    <property type="entry name" value="Bact_HTH_transcr_reg"/>
</dbReference>
<feature type="domain" description="HTH gntR-type" evidence="5">
    <location>
        <begin position="1"/>
        <end position="69"/>
    </location>
</feature>
<dbReference type="CDD" id="cd07377">
    <property type="entry name" value="WHTH_GntR"/>
    <property type="match status" value="1"/>
</dbReference>
<dbReference type="Gene3D" id="1.10.10.10">
    <property type="entry name" value="Winged helix-like DNA-binding domain superfamily/Winged helix DNA-binding domain"/>
    <property type="match status" value="1"/>
</dbReference>
<organism evidence="6 7">
    <name type="scientific">Vagococcus fluvialis</name>
    <dbReference type="NCBI Taxonomy" id="2738"/>
    <lineage>
        <taxon>Bacteria</taxon>
        <taxon>Bacillati</taxon>
        <taxon>Bacillota</taxon>
        <taxon>Bacilli</taxon>
        <taxon>Lactobacillales</taxon>
        <taxon>Enterococcaceae</taxon>
        <taxon>Vagococcus</taxon>
    </lineage>
</organism>
<dbReference type="PROSITE" id="PS50949">
    <property type="entry name" value="HTH_GNTR"/>
    <property type="match status" value="1"/>
</dbReference>
<dbReference type="SUPFAM" id="SSF46785">
    <property type="entry name" value="Winged helix' DNA-binding domain"/>
    <property type="match status" value="1"/>
</dbReference>
<name>A0A369AZX1_9ENTE</name>
<keyword evidence="7" id="KW-1185">Reference proteome</keyword>
<dbReference type="OrthoDB" id="9816541at2"/>
<comment type="caution">
    <text evidence="6">The sequence shown here is derived from an EMBL/GenBank/DDBJ whole genome shotgun (WGS) entry which is preliminary data.</text>
</comment>
<dbReference type="InterPro" id="IPR036390">
    <property type="entry name" value="WH_DNA-bd_sf"/>
</dbReference>
<dbReference type="SUPFAM" id="SSF64288">
    <property type="entry name" value="Chorismate lyase-like"/>
    <property type="match status" value="1"/>
</dbReference>
<dbReference type="NCBIfam" id="TIGR02404">
    <property type="entry name" value="trehalos_R_Bsub"/>
    <property type="match status" value="1"/>
</dbReference>
<dbReference type="GO" id="GO:0003677">
    <property type="term" value="F:DNA binding"/>
    <property type="evidence" value="ECO:0007669"/>
    <property type="project" value="UniProtKB-UniRule"/>
</dbReference>
<dbReference type="GO" id="GO:0045892">
    <property type="term" value="P:negative regulation of DNA-templated transcription"/>
    <property type="evidence" value="ECO:0007669"/>
    <property type="project" value="TreeGrafter"/>
</dbReference>
<dbReference type="Pfam" id="PF00392">
    <property type="entry name" value="GntR"/>
    <property type="match status" value="1"/>
</dbReference>
<dbReference type="SMART" id="SM00345">
    <property type="entry name" value="HTH_GNTR"/>
    <property type="match status" value="1"/>
</dbReference>
<evidence type="ECO:0000313" key="7">
    <source>
        <dbReference type="Proteomes" id="UP000288197"/>
    </source>
</evidence>